<evidence type="ECO:0000313" key="4">
    <source>
        <dbReference type="EMBL" id="MYD90353.1"/>
    </source>
</evidence>
<feature type="domain" description="GFO/IDH/MocA-like oxidoreductase" evidence="3">
    <location>
        <begin position="140"/>
        <end position="266"/>
    </location>
</feature>
<dbReference type="Pfam" id="PF01408">
    <property type="entry name" value="GFO_IDH_MocA"/>
    <property type="match status" value="1"/>
</dbReference>
<dbReference type="GO" id="GO:0000166">
    <property type="term" value="F:nucleotide binding"/>
    <property type="evidence" value="ECO:0007669"/>
    <property type="project" value="InterPro"/>
</dbReference>
<dbReference type="Pfam" id="PF22725">
    <property type="entry name" value="GFO_IDH_MocA_C3"/>
    <property type="match status" value="1"/>
</dbReference>
<evidence type="ECO:0000259" key="2">
    <source>
        <dbReference type="Pfam" id="PF01408"/>
    </source>
</evidence>
<gene>
    <name evidence="4" type="ORF">F4Y08_08470</name>
</gene>
<organism evidence="4">
    <name type="scientific">Caldilineaceae bacterium SB0662_bin_9</name>
    <dbReference type="NCBI Taxonomy" id="2605258"/>
    <lineage>
        <taxon>Bacteria</taxon>
        <taxon>Bacillati</taxon>
        <taxon>Chloroflexota</taxon>
        <taxon>Caldilineae</taxon>
        <taxon>Caldilineales</taxon>
        <taxon>Caldilineaceae</taxon>
    </lineage>
</organism>
<keyword evidence="1" id="KW-0560">Oxidoreductase</keyword>
<dbReference type="InterPro" id="IPR050463">
    <property type="entry name" value="Gfo/Idh/MocA_oxidrdct_glycsds"/>
</dbReference>
<name>A0A6B1DUI8_9CHLR</name>
<evidence type="ECO:0000256" key="1">
    <source>
        <dbReference type="ARBA" id="ARBA00023002"/>
    </source>
</evidence>
<dbReference type="Gene3D" id="3.40.50.720">
    <property type="entry name" value="NAD(P)-binding Rossmann-like Domain"/>
    <property type="match status" value="1"/>
</dbReference>
<dbReference type="PANTHER" id="PTHR43818">
    <property type="entry name" value="BCDNA.GH03377"/>
    <property type="match status" value="1"/>
</dbReference>
<dbReference type="InterPro" id="IPR036291">
    <property type="entry name" value="NAD(P)-bd_dom_sf"/>
</dbReference>
<comment type="caution">
    <text evidence="4">The sequence shown here is derived from an EMBL/GenBank/DDBJ whole genome shotgun (WGS) entry which is preliminary data.</text>
</comment>
<dbReference type="Gene3D" id="3.30.360.10">
    <property type="entry name" value="Dihydrodipicolinate Reductase, domain 2"/>
    <property type="match status" value="1"/>
</dbReference>
<dbReference type="SUPFAM" id="SSF51735">
    <property type="entry name" value="NAD(P)-binding Rossmann-fold domains"/>
    <property type="match status" value="1"/>
</dbReference>
<sequence length="378" mass="40352">MTTTTSLAGAVFGHTGRGDYGHGHDVCLNLHPNVRIESIADPDPAGREAAVARTEARRGHADWRELLAAERPDIVSIACRDVRDHVDQIVGCAEAGVAGILCEKPLAATLAEADRALEACRTSGTRLVVAHRKASGYELHARDMVRNGAIGDLVELRGRGKGDHRAGGQDLAVLGPHILDSMRWIAGSDPQWAVGHVTQHGRPVTRADRREGDEGVGAIAGDALTGLFMFDCGLPATFTSYAVTQDSGAAHSQWFGYEVYGTKGALSVRNSPGGLCYHCPTGMAAPGEQAPWTRILLDSWEKNADGSVRDGHARNTASNLIMVEELVAAVLHDRPVTRACTGEDARWALEMAVAIHVSHLSQTRLALPLTHRGNPYAD</sequence>
<protein>
    <submittedName>
        <fullName evidence="4">Gfo/Idh/MocA family oxidoreductase</fullName>
    </submittedName>
</protein>
<dbReference type="GO" id="GO:0016491">
    <property type="term" value="F:oxidoreductase activity"/>
    <property type="evidence" value="ECO:0007669"/>
    <property type="project" value="UniProtKB-KW"/>
</dbReference>
<dbReference type="InterPro" id="IPR000683">
    <property type="entry name" value="Gfo/Idh/MocA-like_OxRdtase_N"/>
</dbReference>
<reference evidence="4" key="1">
    <citation type="submission" date="2019-09" db="EMBL/GenBank/DDBJ databases">
        <title>Characterisation of the sponge microbiome using genome-centric metagenomics.</title>
        <authorList>
            <person name="Engelberts J.P."/>
            <person name="Robbins S.J."/>
            <person name="De Goeij J.M."/>
            <person name="Aranda M."/>
            <person name="Bell S.C."/>
            <person name="Webster N.S."/>
        </authorList>
    </citation>
    <scope>NUCLEOTIDE SEQUENCE</scope>
    <source>
        <strain evidence="4">SB0662_bin_9</strain>
    </source>
</reference>
<dbReference type="InterPro" id="IPR055170">
    <property type="entry name" value="GFO_IDH_MocA-like_dom"/>
</dbReference>
<proteinExistence type="predicted"/>
<feature type="domain" description="Gfo/Idh/MocA-like oxidoreductase N-terminal" evidence="2">
    <location>
        <begin position="21"/>
        <end position="131"/>
    </location>
</feature>
<dbReference type="EMBL" id="VXPY01000058">
    <property type="protein sequence ID" value="MYD90353.1"/>
    <property type="molecule type" value="Genomic_DNA"/>
</dbReference>
<dbReference type="PANTHER" id="PTHR43818:SF11">
    <property type="entry name" value="BCDNA.GH03377"/>
    <property type="match status" value="1"/>
</dbReference>
<dbReference type="SUPFAM" id="SSF55347">
    <property type="entry name" value="Glyceraldehyde-3-phosphate dehydrogenase-like, C-terminal domain"/>
    <property type="match status" value="1"/>
</dbReference>
<accession>A0A6B1DUI8</accession>
<dbReference type="AlphaFoldDB" id="A0A6B1DUI8"/>
<evidence type="ECO:0000259" key="3">
    <source>
        <dbReference type="Pfam" id="PF22725"/>
    </source>
</evidence>